<dbReference type="InterPro" id="IPR002347">
    <property type="entry name" value="SDR_fam"/>
</dbReference>
<dbReference type="PANTHER" id="PTHR42760">
    <property type="entry name" value="SHORT-CHAIN DEHYDROGENASES/REDUCTASES FAMILY MEMBER"/>
    <property type="match status" value="1"/>
</dbReference>
<sequence>MHQDLERAFELTGRTAVVTGAASGIGRQTAITFAQAGADVVLADVTEAGLDETAAAVRDLGRAATAVPTDVTDRAAVDRLAQAALDAHGRIDAWANVAGVIRYGTVVDTSEEELDLVLGVNLKGTYWGCAAAARAMIPRGSGSIINVASAGMDSAPPRLSCYAMSKSAVATLTRTLAAEVGPHGVRANTVAPGWVPTGMTAPYWTNPDGSVDEARREETYAQRASHTPLKRNGEPADIAWAMLYLAADASRFVTGQVLRPNGGVAMA</sequence>
<keyword evidence="2 3" id="KW-0560">Oxidoreductase</keyword>
<dbReference type="PRINTS" id="PR00080">
    <property type="entry name" value="SDRFAMILY"/>
</dbReference>
<dbReference type="RefSeq" id="WP_378287329.1">
    <property type="nucleotide sequence ID" value="NZ_JBHSON010000069.1"/>
</dbReference>
<evidence type="ECO:0000256" key="1">
    <source>
        <dbReference type="ARBA" id="ARBA00006484"/>
    </source>
</evidence>
<dbReference type="InterPro" id="IPR020904">
    <property type="entry name" value="Sc_DH/Rdtase_CS"/>
</dbReference>
<dbReference type="NCBIfam" id="NF005559">
    <property type="entry name" value="PRK07231.1"/>
    <property type="match status" value="1"/>
</dbReference>
<proteinExistence type="inferred from homology"/>
<accession>A0ABW1AC92</accession>
<comment type="caution">
    <text evidence="3">The sequence shown here is derived from an EMBL/GenBank/DDBJ whole genome shotgun (WGS) entry which is preliminary data.</text>
</comment>
<organism evidence="3 4">
    <name type="scientific">Actinomadura rugatobispora</name>
    <dbReference type="NCBI Taxonomy" id="1994"/>
    <lineage>
        <taxon>Bacteria</taxon>
        <taxon>Bacillati</taxon>
        <taxon>Actinomycetota</taxon>
        <taxon>Actinomycetes</taxon>
        <taxon>Streptosporangiales</taxon>
        <taxon>Thermomonosporaceae</taxon>
        <taxon>Actinomadura</taxon>
    </lineage>
</organism>
<gene>
    <name evidence="3" type="ORF">ACFPZN_37865</name>
</gene>
<keyword evidence="4" id="KW-1185">Reference proteome</keyword>
<evidence type="ECO:0000313" key="4">
    <source>
        <dbReference type="Proteomes" id="UP001596074"/>
    </source>
</evidence>
<evidence type="ECO:0000313" key="3">
    <source>
        <dbReference type="EMBL" id="MFC5751418.1"/>
    </source>
</evidence>
<dbReference type="Proteomes" id="UP001596074">
    <property type="component" value="Unassembled WGS sequence"/>
</dbReference>
<name>A0ABW1AC92_9ACTN</name>
<dbReference type="Gene3D" id="3.40.50.720">
    <property type="entry name" value="NAD(P)-binding Rossmann-like Domain"/>
    <property type="match status" value="1"/>
</dbReference>
<dbReference type="GO" id="GO:0016491">
    <property type="term" value="F:oxidoreductase activity"/>
    <property type="evidence" value="ECO:0007669"/>
    <property type="project" value="UniProtKB-KW"/>
</dbReference>
<dbReference type="EC" id="1.1.1.-" evidence="3"/>
<reference evidence="4" key="1">
    <citation type="journal article" date="2019" name="Int. J. Syst. Evol. Microbiol.">
        <title>The Global Catalogue of Microorganisms (GCM) 10K type strain sequencing project: providing services to taxonomists for standard genome sequencing and annotation.</title>
        <authorList>
            <consortium name="The Broad Institute Genomics Platform"/>
            <consortium name="The Broad Institute Genome Sequencing Center for Infectious Disease"/>
            <person name="Wu L."/>
            <person name="Ma J."/>
        </authorList>
    </citation>
    <scope>NUCLEOTIDE SEQUENCE [LARGE SCALE GENOMIC DNA]</scope>
    <source>
        <strain evidence="4">KCTC 42087</strain>
    </source>
</reference>
<dbReference type="PRINTS" id="PR00081">
    <property type="entry name" value="GDHRDH"/>
</dbReference>
<dbReference type="PROSITE" id="PS00061">
    <property type="entry name" value="ADH_SHORT"/>
    <property type="match status" value="1"/>
</dbReference>
<evidence type="ECO:0000256" key="2">
    <source>
        <dbReference type="ARBA" id="ARBA00023002"/>
    </source>
</evidence>
<dbReference type="CDD" id="cd05233">
    <property type="entry name" value="SDR_c"/>
    <property type="match status" value="1"/>
</dbReference>
<dbReference type="EMBL" id="JBHSON010000069">
    <property type="protein sequence ID" value="MFC5751418.1"/>
    <property type="molecule type" value="Genomic_DNA"/>
</dbReference>
<dbReference type="InterPro" id="IPR036291">
    <property type="entry name" value="NAD(P)-bd_dom_sf"/>
</dbReference>
<dbReference type="PANTHER" id="PTHR42760:SF133">
    <property type="entry name" value="3-OXOACYL-[ACYL-CARRIER-PROTEIN] REDUCTASE"/>
    <property type="match status" value="1"/>
</dbReference>
<comment type="similarity">
    <text evidence="1">Belongs to the short-chain dehydrogenases/reductases (SDR) family.</text>
</comment>
<dbReference type="SUPFAM" id="SSF51735">
    <property type="entry name" value="NAD(P)-binding Rossmann-fold domains"/>
    <property type="match status" value="1"/>
</dbReference>
<dbReference type="Pfam" id="PF13561">
    <property type="entry name" value="adh_short_C2"/>
    <property type="match status" value="1"/>
</dbReference>
<protein>
    <submittedName>
        <fullName evidence="3">SDR family NAD(P)-dependent oxidoreductase</fullName>
        <ecNumber evidence="3">1.1.1.-</ecNumber>
    </submittedName>
</protein>